<sequence>MARELLLLAALVAGASCFVYTCNEVKQMLNADDEVLFHGSKACVVIPAAVAFPFNDDPYTWYMYNTYLEDTDSGMKYELTGLEENGHFCMGGVGPWFIKSDDPAQFKCSSAKYKYAEITFIFTSDEPNIVQASVGGKTATYGKGTHVFVAPEGGLMIQKNSIADGKETNMQFYSGAGQNEAEERFALMPEKFVVGTFTVILGPVTTLVIEDDVTIQLTVNSFDDRQDILAPPGFDFTFMSTGRANDQQSSRTNTVVSARYDIEDDAFEYDSISITGTVFIDPNVTNSILIECYNIVSGQKNFPIVDTSDVTINADCTALEITYEGSIGLEDIGRSSEVIYLRISSNSNPVLKTASPDPDATDAPVVTADPATGPTRRTPPPTTTQTRPPPSTTASRLSSTTTKKPTTTSAASGAAILSALVVALLRVF</sequence>
<feature type="compositionally biased region" description="Pro residues" evidence="1">
    <location>
        <begin position="377"/>
        <end position="391"/>
    </location>
</feature>
<dbReference type="AlphaFoldDB" id="A0AAV5SHJ9"/>
<feature type="region of interest" description="Disordered" evidence="1">
    <location>
        <begin position="351"/>
        <end position="410"/>
    </location>
</feature>
<reference evidence="3" key="1">
    <citation type="submission" date="2023-10" db="EMBL/GenBank/DDBJ databases">
        <title>Genome assembly of Pristionchus species.</title>
        <authorList>
            <person name="Yoshida K."/>
            <person name="Sommer R.J."/>
        </authorList>
    </citation>
    <scope>NUCLEOTIDE SEQUENCE</scope>
    <source>
        <strain evidence="3">RS0144</strain>
    </source>
</reference>
<feature type="compositionally biased region" description="Low complexity" evidence="1">
    <location>
        <begin position="392"/>
        <end position="410"/>
    </location>
</feature>
<evidence type="ECO:0000313" key="4">
    <source>
        <dbReference type="Proteomes" id="UP001432027"/>
    </source>
</evidence>
<evidence type="ECO:0000313" key="3">
    <source>
        <dbReference type="EMBL" id="GMS81668.1"/>
    </source>
</evidence>
<keyword evidence="2" id="KW-0732">Signal</keyword>
<protein>
    <submittedName>
        <fullName evidence="3">Uncharacterized protein</fullName>
    </submittedName>
</protein>
<dbReference type="Proteomes" id="UP001432027">
    <property type="component" value="Unassembled WGS sequence"/>
</dbReference>
<feature type="chain" id="PRO_5043316131" evidence="2">
    <location>
        <begin position="18"/>
        <end position="428"/>
    </location>
</feature>
<proteinExistence type="predicted"/>
<name>A0AAV5SHJ9_9BILA</name>
<dbReference type="EMBL" id="BTSX01000001">
    <property type="protein sequence ID" value="GMS81668.1"/>
    <property type="molecule type" value="Genomic_DNA"/>
</dbReference>
<accession>A0AAV5SHJ9</accession>
<evidence type="ECO:0000256" key="2">
    <source>
        <dbReference type="SAM" id="SignalP"/>
    </source>
</evidence>
<comment type="caution">
    <text evidence="3">The sequence shown here is derived from an EMBL/GenBank/DDBJ whole genome shotgun (WGS) entry which is preliminary data.</text>
</comment>
<dbReference type="PROSITE" id="PS51257">
    <property type="entry name" value="PROKAR_LIPOPROTEIN"/>
    <property type="match status" value="1"/>
</dbReference>
<organism evidence="3 4">
    <name type="scientific">Pristionchus entomophagus</name>
    <dbReference type="NCBI Taxonomy" id="358040"/>
    <lineage>
        <taxon>Eukaryota</taxon>
        <taxon>Metazoa</taxon>
        <taxon>Ecdysozoa</taxon>
        <taxon>Nematoda</taxon>
        <taxon>Chromadorea</taxon>
        <taxon>Rhabditida</taxon>
        <taxon>Rhabditina</taxon>
        <taxon>Diplogasteromorpha</taxon>
        <taxon>Diplogasteroidea</taxon>
        <taxon>Neodiplogasteridae</taxon>
        <taxon>Pristionchus</taxon>
    </lineage>
</organism>
<feature type="signal peptide" evidence="2">
    <location>
        <begin position="1"/>
        <end position="17"/>
    </location>
</feature>
<evidence type="ECO:0000256" key="1">
    <source>
        <dbReference type="SAM" id="MobiDB-lite"/>
    </source>
</evidence>
<gene>
    <name evidence="3" type="ORF">PENTCL1PPCAC_3843</name>
</gene>
<keyword evidence="4" id="KW-1185">Reference proteome</keyword>
<feature type="compositionally biased region" description="Low complexity" evidence="1">
    <location>
        <begin position="367"/>
        <end position="376"/>
    </location>
</feature>